<dbReference type="EMBL" id="VSRR010003965">
    <property type="protein sequence ID" value="MPC38068.1"/>
    <property type="molecule type" value="Genomic_DNA"/>
</dbReference>
<sequence length="72" mass="8239">MSCNTLRNKPAHHTMSNKKVFRHTSNLTHHTNISQKNQLQSQQNINKYVQQSVGNKPVTHLSLKTKEGEGME</sequence>
<feature type="compositionally biased region" description="Basic residues" evidence="1">
    <location>
        <begin position="9"/>
        <end position="22"/>
    </location>
</feature>
<name>A0A5B7EYG9_PORTR</name>
<dbReference type="AlphaFoldDB" id="A0A5B7EYG9"/>
<evidence type="ECO:0000256" key="1">
    <source>
        <dbReference type="SAM" id="MobiDB-lite"/>
    </source>
</evidence>
<protein>
    <submittedName>
        <fullName evidence="2">Uncharacterized protein</fullName>
    </submittedName>
</protein>
<accession>A0A5B7EYG9</accession>
<dbReference type="Proteomes" id="UP000324222">
    <property type="component" value="Unassembled WGS sequence"/>
</dbReference>
<organism evidence="2 3">
    <name type="scientific">Portunus trituberculatus</name>
    <name type="common">Swimming crab</name>
    <name type="synonym">Neptunus trituberculatus</name>
    <dbReference type="NCBI Taxonomy" id="210409"/>
    <lineage>
        <taxon>Eukaryota</taxon>
        <taxon>Metazoa</taxon>
        <taxon>Ecdysozoa</taxon>
        <taxon>Arthropoda</taxon>
        <taxon>Crustacea</taxon>
        <taxon>Multicrustacea</taxon>
        <taxon>Malacostraca</taxon>
        <taxon>Eumalacostraca</taxon>
        <taxon>Eucarida</taxon>
        <taxon>Decapoda</taxon>
        <taxon>Pleocyemata</taxon>
        <taxon>Brachyura</taxon>
        <taxon>Eubrachyura</taxon>
        <taxon>Portunoidea</taxon>
        <taxon>Portunidae</taxon>
        <taxon>Portuninae</taxon>
        <taxon>Portunus</taxon>
    </lineage>
</organism>
<evidence type="ECO:0000313" key="2">
    <source>
        <dbReference type="EMBL" id="MPC38068.1"/>
    </source>
</evidence>
<reference evidence="2 3" key="1">
    <citation type="submission" date="2019-05" db="EMBL/GenBank/DDBJ databases">
        <title>Another draft genome of Portunus trituberculatus and its Hox gene families provides insights of decapod evolution.</title>
        <authorList>
            <person name="Jeong J.-H."/>
            <person name="Song I."/>
            <person name="Kim S."/>
            <person name="Choi T."/>
            <person name="Kim D."/>
            <person name="Ryu S."/>
            <person name="Kim W."/>
        </authorList>
    </citation>
    <scope>NUCLEOTIDE SEQUENCE [LARGE SCALE GENOMIC DNA]</scope>
    <source>
        <tissue evidence="2">Muscle</tissue>
    </source>
</reference>
<evidence type="ECO:0000313" key="3">
    <source>
        <dbReference type="Proteomes" id="UP000324222"/>
    </source>
</evidence>
<keyword evidence="3" id="KW-1185">Reference proteome</keyword>
<proteinExistence type="predicted"/>
<feature type="region of interest" description="Disordered" evidence="1">
    <location>
        <begin position="1"/>
        <end position="22"/>
    </location>
</feature>
<feature type="region of interest" description="Disordered" evidence="1">
    <location>
        <begin position="49"/>
        <end position="72"/>
    </location>
</feature>
<gene>
    <name evidence="2" type="ORF">E2C01_031569</name>
</gene>
<comment type="caution">
    <text evidence="2">The sequence shown here is derived from an EMBL/GenBank/DDBJ whole genome shotgun (WGS) entry which is preliminary data.</text>
</comment>